<dbReference type="Pfam" id="PF09990">
    <property type="entry name" value="DUF2231"/>
    <property type="match status" value="1"/>
</dbReference>
<gene>
    <name evidence="3" type="ORF">GCM10022280_12390</name>
</gene>
<organism evidence="3 4">
    <name type="scientific">Sphingomonas swuensis</name>
    <dbReference type="NCBI Taxonomy" id="977800"/>
    <lineage>
        <taxon>Bacteria</taxon>
        <taxon>Pseudomonadati</taxon>
        <taxon>Pseudomonadota</taxon>
        <taxon>Alphaproteobacteria</taxon>
        <taxon>Sphingomonadales</taxon>
        <taxon>Sphingomonadaceae</taxon>
        <taxon>Sphingomonas</taxon>
    </lineage>
</organism>
<keyword evidence="4" id="KW-1185">Reference proteome</keyword>
<dbReference type="InterPro" id="IPR019251">
    <property type="entry name" value="DUF2231_TM"/>
</dbReference>
<proteinExistence type="predicted"/>
<feature type="transmembrane region" description="Helical" evidence="1">
    <location>
        <begin position="113"/>
        <end position="135"/>
    </location>
</feature>
<accession>A0ABP7SRD8</accession>
<name>A0ABP7SRD8_9SPHN</name>
<evidence type="ECO:0000313" key="3">
    <source>
        <dbReference type="EMBL" id="GAA4015246.1"/>
    </source>
</evidence>
<feature type="transmembrane region" description="Helical" evidence="1">
    <location>
        <begin position="48"/>
        <end position="71"/>
    </location>
</feature>
<comment type="caution">
    <text evidence="3">The sequence shown here is derived from an EMBL/GenBank/DDBJ whole genome shotgun (WGS) entry which is preliminary data.</text>
</comment>
<keyword evidence="1" id="KW-0472">Membrane</keyword>
<dbReference type="RefSeq" id="WP_344706512.1">
    <property type="nucleotide sequence ID" value="NZ_BAABBQ010000001.1"/>
</dbReference>
<evidence type="ECO:0000313" key="4">
    <source>
        <dbReference type="Proteomes" id="UP001500235"/>
    </source>
</evidence>
<dbReference type="Proteomes" id="UP001500235">
    <property type="component" value="Unassembled WGS sequence"/>
</dbReference>
<keyword evidence="1" id="KW-0812">Transmembrane</keyword>
<evidence type="ECO:0000256" key="1">
    <source>
        <dbReference type="SAM" id="Phobius"/>
    </source>
</evidence>
<keyword evidence="1" id="KW-1133">Transmembrane helix</keyword>
<dbReference type="EMBL" id="BAABBQ010000001">
    <property type="protein sequence ID" value="GAA4015246.1"/>
    <property type="molecule type" value="Genomic_DNA"/>
</dbReference>
<reference evidence="4" key="1">
    <citation type="journal article" date="2019" name="Int. J. Syst. Evol. Microbiol.">
        <title>The Global Catalogue of Microorganisms (GCM) 10K type strain sequencing project: providing services to taxonomists for standard genome sequencing and annotation.</title>
        <authorList>
            <consortium name="The Broad Institute Genomics Platform"/>
            <consortium name="The Broad Institute Genome Sequencing Center for Infectious Disease"/>
            <person name="Wu L."/>
            <person name="Ma J."/>
        </authorList>
    </citation>
    <scope>NUCLEOTIDE SEQUENCE [LARGE SCALE GENOMIC DNA]</scope>
    <source>
        <strain evidence="4">JCM 17563</strain>
    </source>
</reference>
<evidence type="ECO:0000259" key="2">
    <source>
        <dbReference type="Pfam" id="PF09990"/>
    </source>
</evidence>
<feature type="transmembrane region" description="Helical" evidence="1">
    <location>
        <begin position="83"/>
        <end position="101"/>
    </location>
</feature>
<protein>
    <submittedName>
        <fullName evidence="3">Membrane protein</fullName>
    </submittedName>
</protein>
<feature type="domain" description="DUF2231" evidence="2">
    <location>
        <begin position="12"/>
        <end position="131"/>
    </location>
</feature>
<sequence length="141" mass="15282">MERTATAPRVIHPVHAALLAAILPLFLGALLADWAYSSSYQVQWINFGAWLNAGALVFAGFALLWAVIDFFRADRRRDPRSALYLLALIATFVVGFIGALVHAKDAWASMPAALILSLVTFVLALASVWLGFATLRNGAAR</sequence>